<keyword evidence="5" id="KW-1185">Reference proteome</keyword>
<proteinExistence type="predicted"/>
<evidence type="ECO:0000313" key="1">
    <source>
        <dbReference type="EMBL" id="SNR89406.1"/>
    </source>
</evidence>
<dbReference type="EMBL" id="FZNR01000007">
    <property type="protein sequence ID" value="SNR89406.1"/>
    <property type="molecule type" value="Genomic_DNA"/>
</dbReference>
<dbReference type="EMBL" id="FZNR01000049">
    <property type="protein sequence ID" value="SNT16974.1"/>
    <property type="molecule type" value="Genomic_DNA"/>
</dbReference>
<evidence type="ECO:0000313" key="4">
    <source>
        <dbReference type="EMBL" id="SNT17169.1"/>
    </source>
</evidence>
<evidence type="ECO:0000313" key="3">
    <source>
        <dbReference type="EMBL" id="SNT16974.1"/>
    </source>
</evidence>
<feature type="non-terminal residue" evidence="2">
    <location>
        <position position="1"/>
    </location>
</feature>
<dbReference type="AlphaFoldDB" id="A0A239IYU8"/>
<sequence length="24" mass="2829">KRLVNREILTETQPGLFTLSQKRT</sequence>
<accession>A0A239IYU8</accession>
<name>A0A239IYU8_9ACTN</name>
<reference evidence="2 5" key="1">
    <citation type="submission" date="2017-06" db="EMBL/GenBank/DDBJ databases">
        <authorList>
            <person name="Kim H.J."/>
            <person name="Triplett B.A."/>
        </authorList>
    </citation>
    <scope>NUCLEOTIDE SEQUENCE [LARGE SCALE GENOMIC DNA]</scope>
    <source>
        <strain evidence="2 5">DSM 43151</strain>
    </source>
</reference>
<dbReference type="EMBL" id="FZNR01000031">
    <property type="protein sequence ID" value="SNS98790.1"/>
    <property type="molecule type" value="Genomic_DNA"/>
</dbReference>
<evidence type="ECO:0000313" key="2">
    <source>
        <dbReference type="EMBL" id="SNS98790.1"/>
    </source>
</evidence>
<organism evidence="2 5">
    <name type="scientific">Actinoplanes regularis</name>
    <dbReference type="NCBI Taxonomy" id="52697"/>
    <lineage>
        <taxon>Bacteria</taxon>
        <taxon>Bacillati</taxon>
        <taxon>Actinomycetota</taxon>
        <taxon>Actinomycetes</taxon>
        <taxon>Micromonosporales</taxon>
        <taxon>Micromonosporaceae</taxon>
        <taxon>Actinoplanes</taxon>
    </lineage>
</organism>
<protein>
    <submittedName>
        <fullName evidence="2">Uncharacterized protein</fullName>
    </submittedName>
</protein>
<gene>
    <name evidence="1" type="ORF">SAMN06264365_1071</name>
    <name evidence="2" type="ORF">SAMN06264365_13183</name>
    <name evidence="3" type="ORF">SAMN06264365_1491</name>
    <name evidence="4" type="ORF">SAMN06264365_14913</name>
</gene>
<dbReference type="Proteomes" id="UP000198415">
    <property type="component" value="Unassembled WGS sequence"/>
</dbReference>
<dbReference type="EMBL" id="FZNR01000049">
    <property type="protein sequence ID" value="SNT17169.1"/>
    <property type="molecule type" value="Genomic_DNA"/>
</dbReference>
<evidence type="ECO:0000313" key="5">
    <source>
        <dbReference type="Proteomes" id="UP000198415"/>
    </source>
</evidence>